<protein>
    <recommendedName>
        <fullName evidence="4">protein-S-isoprenylcysteine alpha-carbonyl methylesterase</fullName>
        <ecNumber evidence="4">3.1.1.n2</ecNumber>
    </recommendedName>
</protein>
<evidence type="ECO:0000313" key="8">
    <source>
        <dbReference type="EMBL" id="KAE8654471.1"/>
    </source>
</evidence>
<dbReference type="InterPro" id="IPR029058">
    <property type="entry name" value="AB_hydrolase_fold"/>
</dbReference>
<feature type="domain" description="BD-FAE-like" evidence="7">
    <location>
        <begin position="83"/>
        <end position="168"/>
    </location>
</feature>
<dbReference type="PANTHER" id="PTHR48081">
    <property type="entry name" value="AB HYDROLASE SUPERFAMILY PROTEIN C4A8.06C"/>
    <property type="match status" value="1"/>
</dbReference>
<evidence type="ECO:0000256" key="5">
    <source>
        <dbReference type="ARBA" id="ARBA00049507"/>
    </source>
</evidence>
<dbReference type="Proteomes" id="UP000436088">
    <property type="component" value="Unassembled WGS sequence"/>
</dbReference>
<comment type="similarity">
    <text evidence="3">Belongs to the AB hydrolase superfamily. Isoprenylcysteine methylesterase family.</text>
</comment>
<dbReference type="InterPro" id="IPR049492">
    <property type="entry name" value="BD-FAE-like_dom"/>
</dbReference>
<reference evidence="8" key="1">
    <citation type="submission" date="2019-09" db="EMBL/GenBank/DDBJ databases">
        <title>Draft genome information of white flower Hibiscus syriacus.</title>
        <authorList>
            <person name="Kim Y.-M."/>
        </authorList>
    </citation>
    <scope>NUCLEOTIDE SEQUENCE [LARGE SCALE GENOMIC DNA]</scope>
    <source>
        <strain evidence="8">YM2019G1</strain>
    </source>
</reference>
<proteinExistence type="inferred from homology"/>
<keyword evidence="9" id="KW-1185">Reference proteome</keyword>
<comment type="subcellular location">
    <subcellularLocation>
        <location evidence="1">Golgi apparatus membrane</location>
        <topology evidence="1">Multi-pass membrane protein</topology>
    </subcellularLocation>
</comment>
<evidence type="ECO:0000256" key="6">
    <source>
        <dbReference type="SAM" id="MobiDB-lite"/>
    </source>
</evidence>
<feature type="region of interest" description="Disordered" evidence="6">
    <location>
        <begin position="1"/>
        <end position="20"/>
    </location>
</feature>
<dbReference type="EC" id="3.1.1.n2" evidence="4"/>
<name>A0A6A2WBZ7_HIBSY</name>
<dbReference type="SUPFAM" id="SSF53474">
    <property type="entry name" value="alpha/beta-Hydrolases"/>
    <property type="match status" value="1"/>
</dbReference>
<comment type="catalytic activity">
    <reaction evidence="5">
        <text>[protein]-C-terminal S-[(2E,6E)-farnesyl]-L-cysteine methyl ester + H2O = [protein]-C-terminal S-[(2E,6E)-farnesyl]-L-cysteine + methanol + H(+)</text>
        <dbReference type="Rhea" id="RHEA:48520"/>
        <dbReference type="Rhea" id="RHEA-COMP:12125"/>
        <dbReference type="Rhea" id="RHEA-COMP:12126"/>
        <dbReference type="ChEBI" id="CHEBI:15377"/>
        <dbReference type="ChEBI" id="CHEBI:15378"/>
        <dbReference type="ChEBI" id="CHEBI:17790"/>
        <dbReference type="ChEBI" id="CHEBI:90510"/>
        <dbReference type="ChEBI" id="CHEBI:90511"/>
        <dbReference type="EC" id="3.1.1.n2"/>
    </reaction>
</comment>
<evidence type="ECO:0000256" key="1">
    <source>
        <dbReference type="ARBA" id="ARBA00004653"/>
    </source>
</evidence>
<sequence length="181" mass="19662">MPSPILPISNHPSSSAPPPKTVVKVKIDVVPSTTLRISSQFEPDKAITPLLHRVSSYNSTSGLNNNSNVCRNIIYGENPRNRLDLYLPKSNHCTKPVVAFITGGAWIIGYKVWGSLLGQQLSESDIIVACIDYRNFPQGTISAMVEDASQGISFVEYGGDPNRIYLMAACALINQAIKEAS</sequence>
<evidence type="ECO:0000313" key="9">
    <source>
        <dbReference type="Proteomes" id="UP000436088"/>
    </source>
</evidence>
<organism evidence="8 9">
    <name type="scientific">Hibiscus syriacus</name>
    <name type="common">Rose of Sharon</name>
    <dbReference type="NCBI Taxonomy" id="106335"/>
    <lineage>
        <taxon>Eukaryota</taxon>
        <taxon>Viridiplantae</taxon>
        <taxon>Streptophyta</taxon>
        <taxon>Embryophyta</taxon>
        <taxon>Tracheophyta</taxon>
        <taxon>Spermatophyta</taxon>
        <taxon>Magnoliopsida</taxon>
        <taxon>eudicotyledons</taxon>
        <taxon>Gunneridae</taxon>
        <taxon>Pentapetalae</taxon>
        <taxon>rosids</taxon>
        <taxon>malvids</taxon>
        <taxon>Malvales</taxon>
        <taxon>Malvaceae</taxon>
        <taxon>Malvoideae</taxon>
        <taxon>Hibiscus</taxon>
    </lineage>
</organism>
<comment type="caution">
    <text evidence="8">The sequence shown here is derived from an EMBL/GenBank/DDBJ whole genome shotgun (WGS) entry which is preliminary data.</text>
</comment>
<evidence type="ECO:0000256" key="3">
    <source>
        <dbReference type="ARBA" id="ARBA00038028"/>
    </source>
</evidence>
<accession>A0A6A2WBZ7</accession>
<dbReference type="PANTHER" id="PTHR48081:SF33">
    <property type="entry name" value="KYNURENINE FORMAMIDASE"/>
    <property type="match status" value="1"/>
</dbReference>
<gene>
    <name evidence="8" type="ORF">F3Y22_tig00117048pilonHSYRG00332</name>
</gene>
<dbReference type="Pfam" id="PF20434">
    <property type="entry name" value="BD-FAE"/>
    <property type="match status" value="1"/>
</dbReference>
<dbReference type="EMBL" id="VEPZ02001787">
    <property type="protein sequence ID" value="KAE8654471.1"/>
    <property type="molecule type" value="Genomic_DNA"/>
</dbReference>
<dbReference type="Gene3D" id="3.40.50.1820">
    <property type="entry name" value="alpha/beta hydrolase"/>
    <property type="match status" value="1"/>
</dbReference>
<dbReference type="GO" id="GO:0016787">
    <property type="term" value="F:hydrolase activity"/>
    <property type="evidence" value="ECO:0007669"/>
    <property type="project" value="UniProtKB-KW"/>
</dbReference>
<keyword evidence="2" id="KW-0378">Hydrolase</keyword>
<evidence type="ECO:0000259" key="7">
    <source>
        <dbReference type="Pfam" id="PF20434"/>
    </source>
</evidence>
<evidence type="ECO:0000256" key="4">
    <source>
        <dbReference type="ARBA" id="ARBA00038928"/>
    </source>
</evidence>
<dbReference type="InterPro" id="IPR050300">
    <property type="entry name" value="GDXG_lipolytic_enzyme"/>
</dbReference>
<dbReference type="AlphaFoldDB" id="A0A6A2WBZ7"/>
<dbReference type="GO" id="GO:0000139">
    <property type="term" value="C:Golgi membrane"/>
    <property type="evidence" value="ECO:0007669"/>
    <property type="project" value="UniProtKB-SubCell"/>
</dbReference>
<evidence type="ECO:0000256" key="2">
    <source>
        <dbReference type="ARBA" id="ARBA00022801"/>
    </source>
</evidence>